<evidence type="ECO:0000313" key="3">
    <source>
        <dbReference type="Proteomes" id="UP001150942"/>
    </source>
</evidence>
<dbReference type="Proteomes" id="UP001150942">
    <property type="component" value="Unassembled WGS sequence"/>
</dbReference>
<protein>
    <submittedName>
        <fullName evidence="2">Uncharacterized protein</fullName>
    </submittedName>
</protein>
<dbReference type="AlphaFoldDB" id="A0A9W9T3Q3"/>
<accession>A0A9W9T3Q3</accession>
<proteinExistence type="predicted"/>
<feature type="region of interest" description="Disordered" evidence="1">
    <location>
        <begin position="37"/>
        <end position="60"/>
    </location>
</feature>
<reference evidence="2" key="2">
    <citation type="journal article" date="2023" name="IMA Fungus">
        <title>Comparative genomic study of the Penicillium genus elucidates a diverse pangenome and 15 lateral gene transfer events.</title>
        <authorList>
            <person name="Petersen C."/>
            <person name="Sorensen T."/>
            <person name="Nielsen M.R."/>
            <person name="Sondergaard T.E."/>
            <person name="Sorensen J.L."/>
            <person name="Fitzpatrick D.A."/>
            <person name="Frisvad J.C."/>
            <person name="Nielsen K.L."/>
        </authorList>
    </citation>
    <scope>NUCLEOTIDE SEQUENCE</scope>
    <source>
        <strain evidence="2">IBT 20477</strain>
    </source>
</reference>
<organism evidence="2 3">
    <name type="scientific">Penicillium cf. viridicatum</name>
    <dbReference type="NCBI Taxonomy" id="2972119"/>
    <lineage>
        <taxon>Eukaryota</taxon>
        <taxon>Fungi</taxon>
        <taxon>Dikarya</taxon>
        <taxon>Ascomycota</taxon>
        <taxon>Pezizomycotina</taxon>
        <taxon>Eurotiomycetes</taxon>
        <taxon>Eurotiomycetidae</taxon>
        <taxon>Eurotiales</taxon>
        <taxon>Aspergillaceae</taxon>
        <taxon>Penicillium</taxon>
    </lineage>
</organism>
<dbReference type="EMBL" id="JAPQKQ010000002">
    <property type="protein sequence ID" value="KAJ5208324.1"/>
    <property type="molecule type" value="Genomic_DNA"/>
</dbReference>
<evidence type="ECO:0000313" key="2">
    <source>
        <dbReference type="EMBL" id="KAJ5208324.1"/>
    </source>
</evidence>
<evidence type="ECO:0000256" key="1">
    <source>
        <dbReference type="SAM" id="MobiDB-lite"/>
    </source>
</evidence>
<gene>
    <name evidence="2" type="ORF">N7449_002703</name>
</gene>
<name>A0A9W9T3Q3_9EURO</name>
<sequence length="60" mass="6846">MVQEQIRASMDLVREGVRKEFEAYDSRYNGEDTMAYTASTGDVDTNESNQQGAEEHEENL</sequence>
<feature type="compositionally biased region" description="Polar residues" evidence="1">
    <location>
        <begin position="37"/>
        <end position="52"/>
    </location>
</feature>
<keyword evidence="3" id="KW-1185">Reference proteome</keyword>
<reference evidence="2" key="1">
    <citation type="submission" date="2022-11" db="EMBL/GenBank/DDBJ databases">
        <authorList>
            <person name="Petersen C."/>
        </authorList>
    </citation>
    <scope>NUCLEOTIDE SEQUENCE</scope>
    <source>
        <strain evidence="2">IBT 20477</strain>
    </source>
</reference>
<comment type="caution">
    <text evidence="2">The sequence shown here is derived from an EMBL/GenBank/DDBJ whole genome shotgun (WGS) entry which is preliminary data.</text>
</comment>